<name>A0ABV6LTP1_9BACI</name>
<evidence type="ECO:0000313" key="4">
    <source>
        <dbReference type="Proteomes" id="UP001589836"/>
    </source>
</evidence>
<accession>A0ABV6LTP1</accession>
<keyword evidence="4" id="KW-1185">Reference proteome</keyword>
<dbReference type="Proteomes" id="UP001589836">
    <property type="component" value="Unassembled WGS sequence"/>
</dbReference>
<gene>
    <name evidence="3" type="ORF">ACFFGV_19525</name>
</gene>
<feature type="domain" description="Tail spike" evidence="2">
    <location>
        <begin position="118"/>
        <end position="381"/>
    </location>
</feature>
<dbReference type="NCBIfam" id="TIGR01665">
    <property type="entry name" value="put_anti_recept"/>
    <property type="match status" value="1"/>
</dbReference>
<feature type="compositionally biased region" description="Low complexity" evidence="1">
    <location>
        <begin position="464"/>
        <end position="473"/>
    </location>
</feature>
<comment type="caution">
    <text evidence="3">The sequence shown here is derived from an EMBL/GenBank/DDBJ whole genome shotgun (WGS) entry which is preliminary data.</text>
</comment>
<feature type="region of interest" description="Disordered" evidence="1">
    <location>
        <begin position="416"/>
        <end position="435"/>
    </location>
</feature>
<dbReference type="Gene3D" id="1.20.5.320">
    <property type="entry name" value="6-Phosphogluconate Dehydrogenase, domain 3"/>
    <property type="match status" value="2"/>
</dbReference>
<dbReference type="EMBL" id="JBHLTP010000022">
    <property type="protein sequence ID" value="MFC0525772.1"/>
    <property type="molecule type" value="Genomic_DNA"/>
</dbReference>
<dbReference type="Pfam" id="PF06605">
    <property type="entry name" value="Prophage_tail"/>
    <property type="match status" value="1"/>
</dbReference>
<protein>
    <submittedName>
        <fullName evidence="3">Phage tail spike protein</fullName>
    </submittedName>
</protein>
<evidence type="ECO:0000259" key="2">
    <source>
        <dbReference type="Pfam" id="PF06605"/>
    </source>
</evidence>
<reference evidence="3 4" key="1">
    <citation type="submission" date="2024-09" db="EMBL/GenBank/DDBJ databases">
        <authorList>
            <person name="Sun Q."/>
            <person name="Mori K."/>
        </authorList>
    </citation>
    <scope>NUCLEOTIDE SEQUENCE [LARGE SCALE GENOMIC DNA]</scope>
    <source>
        <strain evidence="3 4">NCAIM B.02529</strain>
    </source>
</reference>
<feature type="region of interest" description="Disordered" evidence="1">
    <location>
        <begin position="450"/>
        <end position="498"/>
    </location>
</feature>
<organism evidence="3 4">
    <name type="scientific">Pontibacillus salicampi</name>
    <dbReference type="NCBI Taxonomy" id="1449801"/>
    <lineage>
        <taxon>Bacteria</taxon>
        <taxon>Bacillati</taxon>
        <taxon>Bacillota</taxon>
        <taxon>Bacilli</taxon>
        <taxon>Bacillales</taxon>
        <taxon>Bacillaceae</taxon>
        <taxon>Pontibacillus</taxon>
    </lineage>
</organism>
<sequence>MVVSKIDSKYVGISDQDIKNRKEYYGPKCLFIFGKDEVLKAEIPLDEVMSDKHIEKIENAQSTYSFTISSKHSKGVYIEDDGLVILKNLDGHFMEFRIKSIKTWKNKTTVFAESSHIELLDDIVRPMSYDKYTAKQYLDALLAGQRWSRGFVESSNYRTMEIKNYPSVLEAIHKVRNEFGLEIRFRIGLNRSGSRIVGRYIDWVKRRGKQTGRSFNYGKDIKGLERDSNTKEMKTALIGLGKTDENEEHLTFKDAEWSTDNGDPVDKPKGQDWVGDPQALQQWGVLLPDGSRKHIVGKHESQSEDPESVLQHTWEVLRRKIGSTLNYDINVLLLERFTGYAHEKVRLGDDNIVKNKDFVPEILVEARIIELERSYVTPTQDKAVLGDYREVKKPTYKLVQDLQSELMRKQGVIESKTRTVRSPSPPMDKKTIWVDTSGNEDVWKSWDENSQQWKEGPGGPQGPQGPQGVQGPPGEDGEPRFTWIKYADDSNGNNMSNNPTGKAYLGISYNQLTSIESSDPSDYSWSKVEGPKGNKGDQGIQGPPGEDGKPTYTWIKYADDQSGNGISNTPDGKDYIGIAYNQHNQTESNDPSDYTWSKIKGAKGEQGEQGPKGPEGEKGDRGPQGLEGPRGPQGAQGVQGVPGEDGDPRYTWMKYANDEQGNGMSDYPQGKEFVGFSYNKLTANESNNPEDYTWMKSLGPVGPQGPQGDTGSQGPQGPEGPQGPNIVDTNTSFGVEWLIADHIKSLNGLNINNQFVIDSNGNAIFSGTLQGNIVKAQNINVSNLSAIHSDLGDVKAGNITADTFVNVGTNLSVGNNIYMGEPQDTGTKRINFFYENEPDPLGQPTIIGRTIQVEAASLSDPGTMTISMGTVRIESGDFKVLYGDLEVWDHLFEKHDDGSGVQFRAKNNPVNGDPIWVVKSSGHSERFRVEHNGVISTSNDKFVFGSGADIDTAGGSFRARHDADNYFSVGPGLQDMYIDNELAFRYKVATDDNYHGIIQRGNRTLIKLLNGSSSKTPAIQSRNGYDTEYGQVHGTEFVAKSQRSSKKNIKPYEKSVLEQIKKMNVYTFVRTAYQYEDLDERYKLGFMKDEMPNLLQSGEGIDMNALTAYNTKAIQEILQKLENL</sequence>
<dbReference type="InterPro" id="IPR050149">
    <property type="entry name" value="Collagen_superfamily"/>
</dbReference>
<dbReference type="InterPro" id="IPR007119">
    <property type="entry name" value="Phage_tail_spike_N"/>
</dbReference>
<dbReference type="Pfam" id="PF01391">
    <property type="entry name" value="Collagen"/>
    <property type="match status" value="1"/>
</dbReference>
<dbReference type="InterPro" id="IPR010572">
    <property type="entry name" value="Tail_dom"/>
</dbReference>
<feature type="compositionally biased region" description="Polar residues" evidence="1">
    <location>
        <begin position="583"/>
        <end position="595"/>
    </location>
</feature>
<dbReference type="PANTHER" id="PTHR24023:SF1082">
    <property type="entry name" value="COLLAGEN TRIPLE HELIX REPEAT"/>
    <property type="match status" value="1"/>
</dbReference>
<dbReference type="RefSeq" id="WP_377351458.1">
    <property type="nucleotide sequence ID" value="NZ_JBHLTP010000022.1"/>
</dbReference>
<evidence type="ECO:0000256" key="1">
    <source>
        <dbReference type="SAM" id="MobiDB-lite"/>
    </source>
</evidence>
<feature type="region of interest" description="Disordered" evidence="1">
    <location>
        <begin position="687"/>
        <end position="728"/>
    </location>
</feature>
<feature type="compositionally biased region" description="Low complexity" evidence="1">
    <location>
        <begin position="629"/>
        <end position="642"/>
    </location>
</feature>
<feature type="region of interest" description="Disordered" evidence="1">
    <location>
        <begin position="583"/>
        <end position="651"/>
    </location>
</feature>
<proteinExistence type="predicted"/>
<dbReference type="PANTHER" id="PTHR24023">
    <property type="entry name" value="COLLAGEN ALPHA"/>
    <property type="match status" value="1"/>
</dbReference>
<evidence type="ECO:0000313" key="3">
    <source>
        <dbReference type="EMBL" id="MFC0525772.1"/>
    </source>
</evidence>
<dbReference type="InterPro" id="IPR008160">
    <property type="entry name" value="Collagen"/>
</dbReference>
<feature type="region of interest" description="Disordered" evidence="1">
    <location>
        <begin position="516"/>
        <end position="553"/>
    </location>
</feature>